<protein>
    <recommendedName>
        <fullName evidence="3">Sulfotransferase domain-containing protein</fullName>
    </recommendedName>
</protein>
<dbReference type="PANTHER" id="PTHR11783">
    <property type="entry name" value="SULFOTRANSFERASE SULT"/>
    <property type="match status" value="1"/>
</dbReference>
<evidence type="ECO:0000259" key="3">
    <source>
        <dbReference type="Pfam" id="PF00685"/>
    </source>
</evidence>
<keyword evidence="5" id="KW-1185">Reference proteome</keyword>
<sequence>MFPYEITHLDEELNAELMKDFKGERNGYVQVGPKKWFFPAAYAEHADNFYNFPVKEDDVWVITYPRSGTTLTQELVWLIANNLDYETAGNVPMDERFPFLEYIIFHDERFHAEVREINNNHPEVERKLALWRKPVYDWDIPSPRLFKTHLPLSLLPPDLPNKCKVIYVARNPKDVAVSYYHHNRLLKFFDYQGDFEKYWHYFQNDLLTYSPFWEHIKEGWEVKNKENVLFLFYEELSKNMPDCIRKVSNFLGKTLNDEEINRLNNHLRIDNFRGAVRLPHDVKGLKNTREQGFIRKGKVGSNEEYTGILKERASEWIKEHSTILPSNFSLIQV</sequence>
<dbReference type="SUPFAM" id="SSF52540">
    <property type="entry name" value="P-loop containing nucleoside triphosphate hydrolases"/>
    <property type="match status" value="1"/>
</dbReference>
<dbReference type="GO" id="GO:0008146">
    <property type="term" value="F:sulfotransferase activity"/>
    <property type="evidence" value="ECO:0007669"/>
    <property type="project" value="InterPro"/>
</dbReference>
<name>A0A9P0H7Q8_NEZVI</name>
<feature type="domain" description="Sulfotransferase" evidence="3">
    <location>
        <begin position="57"/>
        <end position="318"/>
    </location>
</feature>
<organism evidence="4 5">
    <name type="scientific">Nezara viridula</name>
    <name type="common">Southern green stink bug</name>
    <name type="synonym">Cimex viridulus</name>
    <dbReference type="NCBI Taxonomy" id="85310"/>
    <lineage>
        <taxon>Eukaryota</taxon>
        <taxon>Metazoa</taxon>
        <taxon>Ecdysozoa</taxon>
        <taxon>Arthropoda</taxon>
        <taxon>Hexapoda</taxon>
        <taxon>Insecta</taxon>
        <taxon>Pterygota</taxon>
        <taxon>Neoptera</taxon>
        <taxon>Paraneoptera</taxon>
        <taxon>Hemiptera</taxon>
        <taxon>Heteroptera</taxon>
        <taxon>Panheteroptera</taxon>
        <taxon>Pentatomomorpha</taxon>
        <taxon>Pentatomoidea</taxon>
        <taxon>Pentatomidae</taxon>
        <taxon>Pentatominae</taxon>
        <taxon>Nezara</taxon>
    </lineage>
</organism>
<dbReference type="EMBL" id="OV725079">
    <property type="protein sequence ID" value="CAH1397050.1"/>
    <property type="molecule type" value="Genomic_DNA"/>
</dbReference>
<accession>A0A9P0H7Q8</accession>
<evidence type="ECO:0000256" key="1">
    <source>
        <dbReference type="ARBA" id="ARBA00005771"/>
    </source>
</evidence>
<comment type="similarity">
    <text evidence="1">Belongs to the sulfotransferase 1 family.</text>
</comment>
<evidence type="ECO:0000313" key="4">
    <source>
        <dbReference type="EMBL" id="CAH1397050.1"/>
    </source>
</evidence>
<gene>
    <name evidence="4" type="ORF">NEZAVI_LOCUS6980</name>
</gene>
<evidence type="ECO:0000256" key="2">
    <source>
        <dbReference type="ARBA" id="ARBA00022679"/>
    </source>
</evidence>
<dbReference type="Pfam" id="PF00685">
    <property type="entry name" value="Sulfotransfer_1"/>
    <property type="match status" value="1"/>
</dbReference>
<keyword evidence="2" id="KW-0808">Transferase</keyword>
<evidence type="ECO:0000313" key="5">
    <source>
        <dbReference type="Proteomes" id="UP001152798"/>
    </source>
</evidence>
<dbReference type="Gene3D" id="3.40.50.300">
    <property type="entry name" value="P-loop containing nucleotide triphosphate hydrolases"/>
    <property type="match status" value="1"/>
</dbReference>
<dbReference type="Proteomes" id="UP001152798">
    <property type="component" value="Chromosome 3"/>
</dbReference>
<dbReference type="InterPro" id="IPR000863">
    <property type="entry name" value="Sulfotransferase_dom"/>
</dbReference>
<dbReference type="InterPro" id="IPR027417">
    <property type="entry name" value="P-loop_NTPase"/>
</dbReference>
<dbReference type="AlphaFoldDB" id="A0A9P0H7Q8"/>
<proteinExistence type="inferred from homology"/>
<reference evidence="4" key="1">
    <citation type="submission" date="2022-01" db="EMBL/GenBank/DDBJ databases">
        <authorList>
            <person name="King R."/>
        </authorList>
    </citation>
    <scope>NUCLEOTIDE SEQUENCE</scope>
</reference>
<dbReference type="OrthoDB" id="205623at2759"/>